<name>A0A1Q3EKV8_LENED</name>
<sequence>MRPTEIPSEAYFSGSGTAVYSLGCAPTLHAPSELQILPRIHKSGDVFASYFFHIHPPPSPRFGMSSPVSTLSLILESDNPYNTNMYDEKDGRILYQVMTEHQPEKVTRVRNVDGETIASWHWRDPKPDIIILGNGNPVPLGTWLKKSIMPFKDAVTFQDQIGRHFKWKGWGTGTAASTSLELYCEDDKKHPIAHFVKSYSISSNQLDAWNTSNQQWVQARLLVDRRGQEILDLVVISFLVLEKGRRAELSTGHRTDSFMGTHT</sequence>
<keyword evidence="3" id="KW-1185">Reference proteome</keyword>
<evidence type="ECO:0000313" key="3">
    <source>
        <dbReference type="Proteomes" id="UP000188533"/>
    </source>
</evidence>
<evidence type="ECO:0000313" key="2">
    <source>
        <dbReference type="EMBL" id="GAW07809.1"/>
    </source>
</evidence>
<dbReference type="Pfam" id="PF20236">
    <property type="entry name" value="DUF6593"/>
    <property type="match status" value="1"/>
</dbReference>
<gene>
    <name evidence="2" type="ORF">LENED_009827</name>
</gene>
<reference evidence="2 3" key="1">
    <citation type="submission" date="2016-08" db="EMBL/GenBank/DDBJ databases">
        <authorList>
            <consortium name="Lentinula edodes genome sequencing consortium"/>
            <person name="Sakamoto Y."/>
            <person name="Nakade K."/>
            <person name="Sato S."/>
            <person name="Yoshida Y."/>
            <person name="Miyazaki K."/>
            <person name="Natsume S."/>
            <person name="Konno N."/>
        </authorList>
    </citation>
    <scope>NUCLEOTIDE SEQUENCE [LARGE SCALE GENOMIC DNA]</scope>
    <source>
        <strain evidence="2 3">NBRC 111202</strain>
    </source>
</reference>
<dbReference type="Proteomes" id="UP000188533">
    <property type="component" value="Unassembled WGS sequence"/>
</dbReference>
<dbReference type="EMBL" id="BDGU01000501">
    <property type="protein sequence ID" value="GAW07809.1"/>
    <property type="molecule type" value="Genomic_DNA"/>
</dbReference>
<dbReference type="AlphaFoldDB" id="A0A1Q3EKV8"/>
<proteinExistence type="predicted"/>
<comment type="caution">
    <text evidence="2">The sequence shown here is derived from an EMBL/GenBank/DDBJ whole genome shotgun (WGS) entry which is preliminary data.</text>
</comment>
<evidence type="ECO:0000259" key="1">
    <source>
        <dbReference type="Pfam" id="PF20236"/>
    </source>
</evidence>
<accession>A0A1Q3EKV8</accession>
<protein>
    <recommendedName>
        <fullName evidence="1">DUF6593 domain-containing protein</fullName>
    </recommendedName>
</protein>
<feature type="domain" description="DUF6593" evidence="1">
    <location>
        <begin position="78"/>
        <end position="246"/>
    </location>
</feature>
<dbReference type="InterPro" id="IPR046528">
    <property type="entry name" value="DUF6593"/>
</dbReference>
<organism evidence="2 3">
    <name type="scientific">Lentinula edodes</name>
    <name type="common">Shiitake mushroom</name>
    <name type="synonym">Lentinus edodes</name>
    <dbReference type="NCBI Taxonomy" id="5353"/>
    <lineage>
        <taxon>Eukaryota</taxon>
        <taxon>Fungi</taxon>
        <taxon>Dikarya</taxon>
        <taxon>Basidiomycota</taxon>
        <taxon>Agaricomycotina</taxon>
        <taxon>Agaricomycetes</taxon>
        <taxon>Agaricomycetidae</taxon>
        <taxon>Agaricales</taxon>
        <taxon>Marasmiineae</taxon>
        <taxon>Omphalotaceae</taxon>
        <taxon>Lentinula</taxon>
    </lineage>
</organism>
<reference evidence="2 3" key="2">
    <citation type="submission" date="2017-02" db="EMBL/GenBank/DDBJ databases">
        <title>A genome survey and senescence transcriptome analysis in Lentinula edodes.</title>
        <authorList>
            <person name="Sakamoto Y."/>
            <person name="Nakade K."/>
            <person name="Sato S."/>
            <person name="Yoshida Y."/>
            <person name="Miyazaki K."/>
            <person name="Natsume S."/>
            <person name="Konno N."/>
        </authorList>
    </citation>
    <scope>NUCLEOTIDE SEQUENCE [LARGE SCALE GENOMIC DNA]</scope>
    <source>
        <strain evidence="2 3">NBRC 111202</strain>
    </source>
</reference>